<name>A0ABW4IEH6_9SPHI</name>
<dbReference type="EMBL" id="JBHUDG010000020">
    <property type="protein sequence ID" value="MFD1630837.1"/>
    <property type="molecule type" value="Genomic_DNA"/>
</dbReference>
<keyword evidence="1" id="KW-1133">Transmembrane helix</keyword>
<keyword evidence="3" id="KW-1185">Reference proteome</keyword>
<evidence type="ECO:0000313" key="2">
    <source>
        <dbReference type="EMBL" id="MFD1630837.1"/>
    </source>
</evidence>
<comment type="caution">
    <text evidence="2">The sequence shown here is derived from an EMBL/GenBank/DDBJ whole genome shotgun (WGS) entry which is preliminary data.</text>
</comment>
<sequence>MEENYENLGGEENSEESQLNTHADIQFDSTIKGYVSEITKWGKLMAICGFIAAGFMVLAGVLLLFMGSMQAIARLFPGFGGLLGAIYIVMGVVYYFPAKYLYDFVVYARQALQFNDQESITYAFLRLKSHYRFIGIMIIVMICLYFLIFVAAFIGGMSSVIGGAGAHI</sequence>
<accession>A0ABW4IEH6</accession>
<proteinExistence type="predicted"/>
<dbReference type="RefSeq" id="WP_379663215.1">
    <property type="nucleotide sequence ID" value="NZ_JBHUDG010000020.1"/>
</dbReference>
<reference evidence="3" key="1">
    <citation type="journal article" date="2019" name="Int. J. Syst. Evol. Microbiol.">
        <title>The Global Catalogue of Microorganisms (GCM) 10K type strain sequencing project: providing services to taxonomists for standard genome sequencing and annotation.</title>
        <authorList>
            <consortium name="The Broad Institute Genomics Platform"/>
            <consortium name="The Broad Institute Genome Sequencing Center for Infectious Disease"/>
            <person name="Wu L."/>
            <person name="Ma J."/>
        </authorList>
    </citation>
    <scope>NUCLEOTIDE SEQUENCE [LARGE SCALE GENOMIC DNA]</scope>
    <source>
        <strain evidence="3">CCUG 53762</strain>
    </source>
</reference>
<keyword evidence="1" id="KW-0812">Transmembrane</keyword>
<protein>
    <submittedName>
        <fullName evidence="2">Uncharacterized protein</fullName>
    </submittedName>
</protein>
<organism evidence="2 3">
    <name type="scientific">Pseudopedobacter beijingensis</name>
    <dbReference type="NCBI Taxonomy" id="1207056"/>
    <lineage>
        <taxon>Bacteria</taxon>
        <taxon>Pseudomonadati</taxon>
        <taxon>Bacteroidota</taxon>
        <taxon>Sphingobacteriia</taxon>
        <taxon>Sphingobacteriales</taxon>
        <taxon>Sphingobacteriaceae</taxon>
        <taxon>Pseudopedobacter</taxon>
    </lineage>
</organism>
<evidence type="ECO:0000313" key="3">
    <source>
        <dbReference type="Proteomes" id="UP001597118"/>
    </source>
</evidence>
<keyword evidence="1" id="KW-0472">Membrane</keyword>
<dbReference type="Proteomes" id="UP001597118">
    <property type="component" value="Unassembled WGS sequence"/>
</dbReference>
<feature type="transmembrane region" description="Helical" evidence="1">
    <location>
        <begin position="133"/>
        <end position="154"/>
    </location>
</feature>
<evidence type="ECO:0000256" key="1">
    <source>
        <dbReference type="SAM" id="Phobius"/>
    </source>
</evidence>
<feature type="transmembrane region" description="Helical" evidence="1">
    <location>
        <begin position="44"/>
        <end position="65"/>
    </location>
</feature>
<gene>
    <name evidence="2" type="ORF">ACFSAH_13185</name>
</gene>
<feature type="transmembrane region" description="Helical" evidence="1">
    <location>
        <begin position="72"/>
        <end position="96"/>
    </location>
</feature>